<evidence type="ECO:0000259" key="8">
    <source>
        <dbReference type="Pfam" id="PF04613"/>
    </source>
</evidence>
<keyword evidence="2 7" id="KW-0441">Lipid A biosynthesis</keyword>
<comment type="similarity">
    <text evidence="7">Belongs to the transferase hexapeptide repeat family. LpxD subfamily.</text>
</comment>
<dbReference type="PROSITE" id="PS00101">
    <property type="entry name" value="HEXAPEP_TRANSFERASES"/>
    <property type="match status" value="1"/>
</dbReference>
<dbReference type="EC" id="2.3.1.191" evidence="7"/>
<keyword evidence="1 7" id="KW-0444">Lipid biosynthesis</keyword>
<comment type="pathway">
    <text evidence="7">Bacterial outer membrane biogenesis; LPS lipid A biosynthesis.</text>
</comment>
<dbReference type="OrthoDB" id="9784739at2"/>
<dbReference type="GO" id="GO:0009245">
    <property type="term" value="P:lipid A biosynthetic process"/>
    <property type="evidence" value="ECO:0007669"/>
    <property type="project" value="UniProtKB-UniRule"/>
</dbReference>
<evidence type="ECO:0000256" key="4">
    <source>
        <dbReference type="ARBA" id="ARBA00022737"/>
    </source>
</evidence>
<evidence type="ECO:0000256" key="1">
    <source>
        <dbReference type="ARBA" id="ARBA00022516"/>
    </source>
</evidence>
<dbReference type="InterPro" id="IPR020573">
    <property type="entry name" value="UDP_GlcNAc_AcTrfase_non-rep"/>
</dbReference>
<dbReference type="GO" id="GO:0103118">
    <property type="term" value="F:UDP-3-O-[(3R)-3-hydroxyacyl]-glucosamine N-acyltransferase activity"/>
    <property type="evidence" value="ECO:0007669"/>
    <property type="project" value="UniProtKB-EC"/>
</dbReference>
<dbReference type="GO" id="GO:0016020">
    <property type="term" value="C:membrane"/>
    <property type="evidence" value="ECO:0007669"/>
    <property type="project" value="GOC"/>
</dbReference>
<dbReference type="UniPathway" id="UPA00973"/>
<dbReference type="Pfam" id="PF04613">
    <property type="entry name" value="LpxD"/>
    <property type="match status" value="1"/>
</dbReference>
<gene>
    <name evidence="7 9" type="primary">lpxD</name>
    <name evidence="9" type="ORF">HG15A2_18010</name>
</gene>
<dbReference type="NCBIfam" id="TIGR01853">
    <property type="entry name" value="lipid_A_lpxD"/>
    <property type="match status" value="1"/>
</dbReference>
<dbReference type="Gene3D" id="2.160.10.10">
    <property type="entry name" value="Hexapeptide repeat proteins"/>
    <property type="match status" value="1"/>
</dbReference>
<proteinExistence type="inferred from homology"/>
<feature type="domain" description="UDP-3-O-[3-hydroxymyristoyl] glucosamine N-acyltransferase non-repeat region" evidence="8">
    <location>
        <begin position="22"/>
        <end position="85"/>
    </location>
</feature>
<dbReference type="NCBIfam" id="NF002060">
    <property type="entry name" value="PRK00892.1"/>
    <property type="match status" value="1"/>
</dbReference>
<dbReference type="AlphaFoldDB" id="A0A517MUG3"/>
<dbReference type="CDD" id="cd03352">
    <property type="entry name" value="LbH_LpxD"/>
    <property type="match status" value="1"/>
</dbReference>
<dbReference type="RefSeq" id="WP_145059695.1">
    <property type="nucleotide sequence ID" value="NZ_CP036263.1"/>
</dbReference>
<dbReference type="Pfam" id="PF00132">
    <property type="entry name" value="Hexapep"/>
    <property type="match status" value="2"/>
</dbReference>
<keyword evidence="4 7" id="KW-0677">Repeat</keyword>
<dbReference type="PANTHER" id="PTHR43378">
    <property type="entry name" value="UDP-3-O-ACYLGLUCOSAMINE N-ACYLTRANSFERASE"/>
    <property type="match status" value="1"/>
</dbReference>
<evidence type="ECO:0000313" key="10">
    <source>
        <dbReference type="Proteomes" id="UP000319852"/>
    </source>
</evidence>
<dbReference type="SUPFAM" id="SSF51161">
    <property type="entry name" value="Trimeric LpxA-like enzymes"/>
    <property type="match status" value="1"/>
</dbReference>
<dbReference type="Gene3D" id="3.40.1390.10">
    <property type="entry name" value="MurE/MurF, N-terminal domain"/>
    <property type="match status" value="1"/>
</dbReference>
<protein>
    <recommendedName>
        <fullName evidence="7">UDP-3-O-acylglucosamine N-acyltransferase</fullName>
        <ecNumber evidence="7">2.3.1.191</ecNumber>
    </recommendedName>
</protein>
<name>A0A517MUG3_9BACT</name>
<dbReference type="GO" id="GO:0016410">
    <property type="term" value="F:N-acyltransferase activity"/>
    <property type="evidence" value="ECO:0007669"/>
    <property type="project" value="InterPro"/>
</dbReference>
<dbReference type="InterPro" id="IPR018357">
    <property type="entry name" value="Hexapep_transf_CS"/>
</dbReference>
<dbReference type="PANTHER" id="PTHR43378:SF2">
    <property type="entry name" value="UDP-3-O-ACYLGLUCOSAMINE N-ACYLTRANSFERASE 1, MITOCHONDRIAL-RELATED"/>
    <property type="match status" value="1"/>
</dbReference>
<keyword evidence="5 7" id="KW-0443">Lipid metabolism</keyword>
<evidence type="ECO:0000256" key="7">
    <source>
        <dbReference type="HAMAP-Rule" id="MF_00523"/>
    </source>
</evidence>
<comment type="function">
    <text evidence="7">Catalyzes the N-acylation of UDP-3-O-acylglucosamine using 3-hydroxyacyl-ACP as the acyl donor. Is involved in the biosynthesis of lipid A, a phosphorylated glycolipid that anchors the lipopolysaccharide to the outer membrane of the cell.</text>
</comment>
<dbReference type="InterPro" id="IPR007691">
    <property type="entry name" value="LpxD"/>
</dbReference>
<feature type="active site" description="Proton acceptor" evidence="7">
    <location>
        <position position="238"/>
    </location>
</feature>
<evidence type="ECO:0000256" key="3">
    <source>
        <dbReference type="ARBA" id="ARBA00022679"/>
    </source>
</evidence>
<dbReference type="InterPro" id="IPR001451">
    <property type="entry name" value="Hexapep"/>
</dbReference>
<comment type="catalytic activity">
    <reaction evidence="7">
        <text>a UDP-3-O-[(3R)-3-hydroxyacyl]-alpha-D-glucosamine + a (3R)-hydroxyacyl-[ACP] = a UDP-2-N,3-O-bis[(3R)-3-hydroxyacyl]-alpha-D-glucosamine + holo-[ACP] + H(+)</text>
        <dbReference type="Rhea" id="RHEA:53836"/>
        <dbReference type="Rhea" id="RHEA-COMP:9685"/>
        <dbReference type="Rhea" id="RHEA-COMP:9945"/>
        <dbReference type="ChEBI" id="CHEBI:15378"/>
        <dbReference type="ChEBI" id="CHEBI:64479"/>
        <dbReference type="ChEBI" id="CHEBI:78827"/>
        <dbReference type="ChEBI" id="CHEBI:137740"/>
        <dbReference type="ChEBI" id="CHEBI:137748"/>
        <dbReference type="EC" id="2.3.1.191"/>
    </reaction>
</comment>
<comment type="subunit">
    <text evidence="7">Homotrimer.</text>
</comment>
<evidence type="ECO:0000313" key="9">
    <source>
        <dbReference type="EMBL" id="QDS98520.1"/>
    </source>
</evidence>
<dbReference type="Pfam" id="PF14602">
    <property type="entry name" value="Hexapep_2"/>
    <property type="match status" value="1"/>
</dbReference>
<evidence type="ECO:0000256" key="6">
    <source>
        <dbReference type="ARBA" id="ARBA00023315"/>
    </source>
</evidence>
<keyword evidence="3 7" id="KW-0808">Transferase</keyword>
<dbReference type="HAMAP" id="MF_00523">
    <property type="entry name" value="LpxD"/>
    <property type="match status" value="1"/>
</dbReference>
<evidence type="ECO:0000256" key="5">
    <source>
        <dbReference type="ARBA" id="ARBA00023098"/>
    </source>
</evidence>
<accession>A0A517MUG3</accession>
<dbReference type="EMBL" id="CP036263">
    <property type="protein sequence ID" value="QDS98520.1"/>
    <property type="molecule type" value="Genomic_DNA"/>
</dbReference>
<organism evidence="9 10">
    <name type="scientific">Adhaeretor mobilis</name>
    <dbReference type="NCBI Taxonomy" id="1930276"/>
    <lineage>
        <taxon>Bacteria</taxon>
        <taxon>Pseudomonadati</taxon>
        <taxon>Planctomycetota</taxon>
        <taxon>Planctomycetia</taxon>
        <taxon>Pirellulales</taxon>
        <taxon>Lacipirellulaceae</taxon>
        <taxon>Adhaeretor</taxon>
    </lineage>
</organism>
<keyword evidence="6 7" id="KW-0012">Acyltransferase</keyword>
<evidence type="ECO:0000256" key="2">
    <source>
        <dbReference type="ARBA" id="ARBA00022556"/>
    </source>
</evidence>
<sequence>MTVTLARLAEIVGGRLVGDGSLVVTNVRRLDLAGPTEVTFAADKNRQNELTASQAGAAIVSADIECGEKPSILVDDVNEAFTKAVLHFRPKRISPQQGVSDLAIVGERVTLGKNVEIHPGATIGNDVVLGDDVTIHSGVQILPGCKIGTQTVLFPNVVLYEDTQIGARCVLHGGAVIGAYGFGYQEVGGRHKISEQLGNVEIGDDVEIGASSTIDRGTFGPTLVGEGTKIDNLVMIAHNCQIGRHNLICSQVGVAGSTITGDYVVMAGQAGIRDHVNVGQRAVIGSMSGVTHDVPDGEIMLGAPATPVREQRVKMAALAKLPEMRRQFRSLQKQVIALQQLQNAHQQPAPGEQAA</sequence>
<keyword evidence="10" id="KW-1185">Reference proteome</keyword>
<dbReference type="Proteomes" id="UP000319852">
    <property type="component" value="Chromosome"/>
</dbReference>
<reference evidence="9 10" key="1">
    <citation type="submission" date="2019-02" db="EMBL/GenBank/DDBJ databases">
        <title>Deep-cultivation of Planctomycetes and their phenomic and genomic characterization uncovers novel biology.</title>
        <authorList>
            <person name="Wiegand S."/>
            <person name="Jogler M."/>
            <person name="Boedeker C."/>
            <person name="Pinto D."/>
            <person name="Vollmers J."/>
            <person name="Rivas-Marin E."/>
            <person name="Kohn T."/>
            <person name="Peeters S.H."/>
            <person name="Heuer A."/>
            <person name="Rast P."/>
            <person name="Oberbeckmann S."/>
            <person name="Bunk B."/>
            <person name="Jeske O."/>
            <person name="Meyerdierks A."/>
            <person name="Storesund J.E."/>
            <person name="Kallscheuer N."/>
            <person name="Luecker S."/>
            <person name="Lage O.M."/>
            <person name="Pohl T."/>
            <person name="Merkel B.J."/>
            <person name="Hornburger P."/>
            <person name="Mueller R.-W."/>
            <person name="Bruemmer F."/>
            <person name="Labrenz M."/>
            <person name="Spormann A.M."/>
            <person name="Op den Camp H."/>
            <person name="Overmann J."/>
            <person name="Amann R."/>
            <person name="Jetten M.S.M."/>
            <person name="Mascher T."/>
            <person name="Medema M.H."/>
            <person name="Devos D.P."/>
            <person name="Kaster A.-K."/>
            <person name="Ovreas L."/>
            <person name="Rohde M."/>
            <person name="Galperin M.Y."/>
            <person name="Jogler C."/>
        </authorList>
    </citation>
    <scope>NUCLEOTIDE SEQUENCE [LARGE SCALE GENOMIC DNA]</scope>
    <source>
        <strain evidence="9 10">HG15A2</strain>
    </source>
</reference>
<dbReference type="KEGG" id="amob:HG15A2_18010"/>
<dbReference type="InterPro" id="IPR011004">
    <property type="entry name" value="Trimer_LpxA-like_sf"/>
</dbReference>